<keyword evidence="2" id="KW-1185">Reference proteome</keyword>
<dbReference type="Proteomes" id="UP000320643">
    <property type="component" value="Unassembled WGS sequence"/>
</dbReference>
<dbReference type="AlphaFoldDB" id="A0A552V5B1"/>
<dbReference type="PROSITE" id="PS51257">
    <property type="entry name" value="PROKAR_LIPOPROTEIN"/>
    <property type="match status" value="1"/>
</dbReference>
<evidence type="ECO:0000313" key="2">
    <source>
        <dbReference type="Proteomes" id="UP000320643"/>
    </source>
</evidence>
<comment type="caution">
    <text evidence="1">The sequence shown here is derived from an EMBL/GenBank/DDBJ whole genome shotgun (WGS) entry which is preliminary data.</text>
</comment>
<evidence type="ECO:0008006" key="3">
    <source>
        <dbReference type="Google" id="ProtNLM"/>
    </source>
</evidence>
<reference evidence="1 2" key="1">
    <citation type="submission" date="2019-07" db="EMBL/GenBank/DDBJ databases">
        <title>Flavobacterium sp. nov., isolated from glacier ice.</title>
        <authorList>
            <person name="Liu Q."/>
            <person name="Xin Y.-H."/>
        </authorList>
    </citation>
    <scope>NUCLEOTIDE SEQUENCE [LARGE SCALE GENOMIC DNA]</scope>
    <source>
        <strain evidence="1 2">ZT4R6</strain>
    </source>
</reference>
<evidence type="ECO:0000313" key="1">
    <source>
        <dbReference type="EMBL" id="TRW25664.1"/>
    </source>
</evidence>
<name>A0A552V5B1_9FLAO</name>
<gene>
    <name evidence="1" type="ORF">FMM05_05420</name>
</gene>
<sequence>MKKKFAITALLIASFISCTNKDTMTIEPIDKELNSQLLTGERLDPNLFSRADLLQYYQVSDTDGVPQSEIQEKLNGFVEKNYDFKEVAKFASLTIFFYKKEMLTDYERRDLFESARDNESGSITGQDNNKLSVVLLRQVPGSDKKLVRQFTLYDKNAVLLNATDTLNINQ</sequence>
<proteinExistence type="predicted"/>
<protein>
    <recommendedName>
        <fullName evidence="3">Lipoprotein</fullName>
    </recommendedName>
</protein>
<dbReference type="OrthoDB" id="1260831at2"/>
<dbReference type="RefSeq" id="WP_143372329.1">
    <property type="nucleotide sequence ID" value="NZ_VJVZ01000003.1"/>
</dbReference>
<organism evidence="1 2">
    <name type="scientific">Flavobacterium zepuense</name>
    <dbReference type="NCBI Taxonomy" id="2593302"/>
    <lineage>
        <taxon>Bacteria</taxon>
        <taxon>Pseudomonadati</taxon>
        <taxon>Bacteroidota</taxon>
        <taxon>Flavobacteriia</taxon>
        <taxon>Flavobacteriales</taxon>
        <taxon>Flavobacteriaceae</taxon>
        <taxon>Flavobacterium</taxon>
    </lineage>
</organism>
<dbReference type="EMBL" id="VJVZ01000003">
    <property type="protein sequence ID" value="TRW25664.1"/>
    <property type="molecule type" value="Genomic_DNA"/>
</dbReference>
<accession>A0A552V5B1</accession>